<comment type="catalytic activity">
    <reaction evidence="1">
        <text>ATP + protein L-histidine = ADP + protein N-phospho-L-histidine.</text>
        <dbReference type="EC" id="2.7.13.3"/>
    </reaction>
</comment>
<dbReference type="FunFam" id="3.30.565.10:FF:000010">
    <property type="entry name" value="Sensor histidine kinase RcsC"/>
    <property type="match status" value="1"/>
</dbReference>
<evidence type="ECO:0000256" key="5">
    <source>
        <dbReference type="ARBA" id="ARBA00022777"/>
    </source>
</evidence>
<dbReference type="InterPro" id="IPR011006">
    <property type="entry name" value="CheY-like_superfamily"/>
</dbReference>
<dbReference type="CDD" id="cd17546">
    <property type="entry name" value="REC_hyHK_CKI1_RcsC-like"/>
    <property type="match status" value="1"/>
</dbReference>
<feature type="transmembrane region" description="Helical" evidence="8">
    <location>
        <begin position="66"/>
        <end position="86"/>
    </location>
</feature>
<evidence type="ECO:0000313" key="12">
    <source>
        <dbReference type="Proteomes" id="UP000198539"/>
    </source>
</evidence>
<feature type="transmembrane region" description="Helical" evidence="8">
    <location>
        <begin position="6"/>
        <end position="29"/>
    </location>
</feature>
<dbReference type="Proteomes" id="UP000198539">
    <property type="component" value="Unassembled WGS sequence"/>
</dbReference>
<dbReference type="InterPro" id="IPR001789">
    <property type="entry name" value="Sig_transdc_resp-reg_receiver"/>
</dbReference>
<keyword evidence="3 7" id="KW-0597">Phosphoprotein</keyword>
<dbReference type="Pfam" id="PF00072">
    <property type="entry name" value="Response_reg"/>
    <property type="match status" value="1"/>
</dbReference>
<evidence type="ECO:0000256" key="8">
    <source>
        <dbReference type="SAM" id="Phobius"/>
    </source>
</evidence>
<dbReference type="InterPro" id="IPR004358">
    <property type="entry name" value="Sig_transdc_His_kin-like_C"/>
</dbReference>
<feature type="transmembrane region" description="Helical" evidence="8">
    <location>
        <begin position="98"/>
        <end position="119"/>
    </location>
</feature>
<keyword evidence="4" id="KW-0808">Transferase</keyword>
<dbReference type="SUPFAM" id="SSF52172">
    <property type="entry name" value="CheY-like"/>
    <property type="match status" value="1"/>
</dbReference>
<dbReference type="Gene3D" id="3.30.565.10">
    <property type="entry name" value="Histidine kinase-like ATPase, C-terminal domain"/>
    <property type="match status" value="1"/>
</dbReference>
<name>A0A1H2TF76_9RHOB</name>
<dbReference type="PANTHER" id="PTHR43047:SF78">
    <property type="entry name" value="SENSORY_REGULATORY PROTEIN RPFC"/>
    <property type="match status" value="1"/>
</dbReference>
<keyword evidence="5 11" id="KW-0418">Kinase</keyword>
<dbReference type="SUPFAM" id="SSF55874">
    <property type="entry name" value="ATPase domain of HSP90 chaperone/DNA topoisomerase II/histidine kinase"/>
    <property type="match status" value="1"/>
</dbReference>
<dbReference type="CDD" id="cd16922">
    <property type="entry name" value="HATPase_EvgS-ArcB-TorS-like"/>
    <property type="match status" value="1"/>
</dbReference>
<keyword evidence="8" id="KW-0812">Transmembrane</keyword>
<dbReference type="STRING" id="564137.SAMN04488238_10237"/>
<evidence type="ECO:0000256" key="2">
    <source>
        <dbReference type="ARBA" id="ARBA00012438"/>
    </source>
</evidence>
<dbReference type="Pfam" id="PF00512">
    <property type="entry name" value="HisKA"/>
    <property type="match status" value="1"/>
</dbReference>
<gene>
    <name evidence="11" type="ORF">SAMN04488238_10237</name>
</gene>
<dbReference type="SUPFAM" id="SSF47384">
    <property type="entry name" value="Homodimeric domain of signal transducing histidine kinase"/>
    <property type="match status" value="1"/>
</dbReference>
<evidence type="ECO:0000259" key="10">
    <source>
        <dbReference type="PROSITE" id="PS50110"/>
    </source>
</evidence>
<feature type="transmembrane region" description="Helical" evidence="8">
    <location>
        <begin position="125"/>
        <end position="145"/>
    </location>
</feature>
<evidence type="ECO:0000256" key="7">
    <source>
        <dbReference type="PROSITE-ProRule" id="PRU00169"/>
    </source>
</evidence>
<feature type="transmembrane region" description="Helical" evidence="8">
    <location>
        <begin position="41"/>
        <end position="60"/>
    </location>
</feature>
<dbReference type="SMART" id="SM00448">
    <property type="entry name" value="REC"/>
    <property type="match status" value="1"/>
</dbReference>
<feature type="modified residue" description="4-aspartylphosphate" evidence="7">
    <location>
        <position position="528"/>
    </location>
</feature>
<dbReference type="PRINTS" id="PR00344">
    <property type="entry name" value="BCTRLSENSOR"/>
</dbReference>
<evidence type="ECO:0000313" key="11">
    <source>
        <dbReference type="EMBL" id="SDW42490.1"/>
    </source>
</evidence>
<organism evidence="11 12">
    <name type="scientific">Roseicitreum antarcticum</name>
    <dbReference type="NCBI Taxonomy" id="564137"/>
    <lineage>
        <taxon>Bacteria</taxon>
        <taxon>Pseudomonadati</taxon>
        <taxon>Pseudomonadota</taxon>
        <taxon>Alphaproteobacteria</taxon>
        <taxon>Rhodobacterales</taxon>
        <taxon>Paracoccaceae</taxon>
        <taxon>Roseicitreum</taxon>
    </lineage>
</organism>
<keyword evidence="6" id="KW-0902">Two-component regulatory system</keyword>
<dbReference type="PANTHER" id="PTHR43047">
    <property type="entry name" value="TWO-COMPONENT HISTIDINE PROTEIN KINASE"/>
    <property type="match status" value="1"/>
</dbReference>
<dbReference type="InterPro" id="IPR036097">
    <property type="entry name" value="HisK_dim/P_sf"/>
</dbReference>
<keyword evidence="8" id="KW-0472">Membrane</keyword>
<reference evidence="11 12" key="1">
    <citation type="submission" date="2016-10" db="EMBL/GenBank/DDBJ databases">
        <authorList>
            <person name="de Groot N.N."/>
        </authorList>
    </citation>
    <scope>NUCLEOTIDE SEQUENCE [LARGE SCALE GENOMIC DNA]</scope>
    <source>
        <strain evidence="11 12">CGMCC 1.8894</strain>
    </source>
</reference>
<evidence type="ECO:0000256" key="1">
    <source>
        <dbReference type="ARBA" id="ARBA00000085"/>
    </source>
</evidence>
<dbReference type="Gene3D" id="3.40.50.2300">
    <property type="match status" value="1"/>
</dbReference>
<proteinExistence type="predicted"/>
<feature type="domain" description="Response regulatory" evidence="10">
    <location>
        <begin position="479"/>
        <end position="598"/>
    </location>
</feature>
<dbReference type="PROSITE" id="PS50109">
    <property type="entry name" value="HIS_KIN"/>
    <property type="match status" value="1"/>
</dbReference>
<dbReference type="RefSeq" id="WP_143033455.1">
    <property type="nucleotide sequence ID" value="NZ_CP061498.1"/>
</dbReference>
<dbReference type="SMART" id="SM00387">
    <property type="entry name" value="HATPase_c"/>
    <property type="match status" value="1"/>
</dbReference>
<dbReference type="EMBL" id="FNOM01000002">
    <property type="protein sequence ID" value="SDW42490.1"/>
    <property type="molecule type" value="Genomic_DNA"/>
</dbReference>
<evidence type="ECO:0000256" key="4">
    <source>
        <dbReference type="ARBA" id="ARBA00022679"/>
    </source>
</evidence>
<dbReference type="EC" id="2.7.13.3" evidence="2"/>
<keyword evidence="12" id="KW-1185">Reference proteome</keyword>
<accession>A0A1H2TF76</accession>
<dbReference type="InterPro" id="IPR036890">
    <property type="entry name" value="HATPase_C_sf"/>
</dbReference>
<evidence type="ECO:0000256" key="6">
    <source>
        <dbReference type="ARBA" id="ARBA00023012"/>
    </source>
</evidence>
<dbReference type="GO" id="GO:0000155">
    <property type="term" value="F:phosphorelay sensor kinase activity"/>
    <property type="evidence" value="ECO:0007669"/>
    <property type="project" value="InterPro"/>
</dbReference>
<dbReference type="Pfam" id="PF02518">
    <property type="entry name" value="HATPase_c"/>
    <property type="match status" value="1"/>
</dbReference>
<sequence length="609" mass="65295">MNPEIEVRIVVAIAAILVLSSLLLCVSALRNNAKVGERVGFLWLSMTNLSLITGAVGLVAHTMLPLGASATLAISGAHLGILFGYFAVRAGLGEATSFYRYFGFAIPVLIGQAVLAFGLDTIDALLVTSSVLNGILSLYVAWRIWPLAQRFGPEVAALASLPFAAIGAAYLLRLVLLVADASAATITIATLVITFLLAFSALQWAFALIAFRAAQLNKRLEAERVRAEHANMLKSRFLSNMSHELRTPLNGVLGMAQVLQELVRDEEQLRMIDTIRTSGEGLMGILNDILDLSKIEAGKMELENAPFRPVEVLTSIRRLHSPEAEAKGLNFALHWDPALDGVFQGDGHRLTQVLHNLTGNAIKFTQIGKVELRAEVTPGGMRIEVSDTGIGMTEAQLENAFDEFVQADVSITRRFGGTGLGMPIVKHLVTMMGGGVKIKSTAGQGTHVLLDIPLAPAIVTQDKSVIETADLIPDLVGVRVLVAEDNPTNQLVLAAMLRDTGVELTIVGNGREALTAAIAEDFDLFMFDICMPEMDGPTALSQIAAAYRLAGRKLPPAATITANVMPEQMITYAAQGFTTCFPKPMRKKALIDTIQTLTRSAAKPPVVSS</sequence>
<protein>
    <recommendedName>
        <fullName evidence="2">histidine kinase</fullName>
        <ecNumber evidence="2">2.7.13.3</ecNumber>
    </recommendedName>
</protein>
<feature type="domain" description="Histidine kinase" evidence="9">
    <location>
        <begin position="240"/>
        <end position="456"/>
    </location>
</feature>
<dbReference type="CDD" id="cd00082">
    <property type="entry name" value="HisKA"/>
    <property type="match status" value="1"/>
</dbReference>
<keyword evidence="8" id="KW-1133">Transmembrane helix</keyword>
<evidence type="ECO:0000256" key="3">
    <source>
        <dbReference type="ARBA" id="ARBA00022553"/>
    </source>
</evidence>
<feature type="transmembrane region" description="Helical" evidence="8">
    <location>
        <begin position="185"/>
        <end position="211"/>
    </location>
</feature>
<dbReference type="InterPro" id="IPR005467">
    <property type="entry name" value="His_kinase_dom"/>
</dbReference>
<dbReference type="InterPro" id="IPR003661">
    <property type="entry name" value="HisK_dim/P_dom"/>
</dbReference>
<dbReference type="SMART" id="SM00388">
    <property type="entry name" value="HisKA"/>
    <property type="match status" value="1"/>
</dbReference>
<dbReference type="InterPro" id="IPR003594">
    <property type="entry name" value="HATPase_dom"/>
</dbReference>
<dbReference type="OrthoDB" id="9801651at2"/>
<dbReference type="AlphaFoldDB" id="A0A1H2TF76"/>
<feature type="transmembrane region" description="Helical" evidence="8">
    <location>
        <begin position="157"/>
        <end position="179"/>
    </location>
</feature>
<dbReference type="Gene3D" id="1.10.287.130">
    <property type="match status" value="1"/>
</dbReference>
<dbReference type="PROSITE" id="PS50110">
    <property type="entry name" value="RESPONSE_REGULATORY"/>
    <property type="match status" value="1"/>
</dbReference>
<evidence type="ECO:0000259" key="9">
    <source>
        <dbReference type="PROSITE" id="PS50109"/>
    </source>
</evidence>